<accession>A0A6F9DES8</accession>
<dbReference type="PRINTS" id="PR00267">
    <property type="entry name" value="INTFRNREGFCT"/>
</dbReference>
<dbReference type="InterPro" id="IPR017855">
    <property type="entry name" value="SMAD-like_dom_sf"/>
</dbReference>
<dbReference type="Pfam" id="PF10401">
    <property type="entry name" value="IRF-3"/>
    <property type="match status" value="1"/>
</dbReference>
<feature type="region of interest" description="Disordered" evidence="1">
    <location>
        <begin position="225"/>
        <end position="249"/>
    </location>
</feature>
<organism evidence="3">
    <name type="scientific">Phallusia mammillata</name>
    <dbReference type="NCBI Taxonomy" id="59560"/>
    <lineage>
        <taxon>Eukaryota</taxon>
        <taxon>Metazoa</taxon>
        <taxon>Chordata</taxon>
        <taxon>Tunicata</taxon>
        <taxon>Ascidiacea</taxon>
        <taxon>Phlebobranchia</taxon>
        <taxon>Ascidiidae</taxon>
        <taxon>Phallusia</taxon>
    </lineage>
</organism>
<reference evidence="3" key="1">
    <citation type="submission" date="2020-04" db="EMBL/GenBank/DDBJ databases">
        <authorList>
            <person name="Neveu A P."/>
        </authorList>
    </citation>
    <scope>NUCLEOTIDE SEQUENCE</scope>
    <source>
        <tissue evidence="3">Whole embryo</tissue>
    </source>
</reference>
<dbReference type="PANTHER" id="PTHR11949">
    <property type="entry name" value="INTERFERON REGULATORY FACTOR"/>
    <property type="match status" value="1"/>
</dbReference>
<evidence type="ECO:0000313" key="3">
    <source>
        <dbReference type="EMBL" id="CAB3256850.1"/>
    </source>
</evidence>
<feature type="domain" description="IRF tryptophan pentad repeat" evidence="2">
    <location>
        <begin position="36"/>
        <end position="142"/>
    </location>
</feature>
<dbReference type="SMART" id="SM01243">
    <property type="entry name" value="IRF-3"/>
    <property type="match status" value="1"/>
</dbReference>
<feature type="compositionally biased region" description="Polar residues" evidence="1">
    <location>
        <begin position="225"/>
        <end position="244"/>
    </location>
</feature>
<dbReference type="GO" id="GO:0005634">
    <property type="term" value="C:nucleus"/>
    <property type="evidence" value="ECO:0007669"/>
    <property type="project" value="TreeGrafter"/>
</dbReference>
<dbReference type="SMART" id="SM00348">
    <property type="entry name" value="IRF"/>
    <property type="match status" value="1"/>
</dbReference>
<name>A0A6F9DES8_9ASCI</name>
<dbReference type="Gene3D" id="1.10.10.10">
    <property type="entry name" value="Winged helix-like DNA-binding domain superfamily/Winged helix DNA-binding domain"/>
    <property type="match status" value="1"/>
</dbReference>
<proteinExistence type="evidence at transcript level"/>
<dbReference type="InterPro" id="IPR008984">
    <property type="entry name" value="SMAD_FHA_dom_sf"/>
</dbReference>
<feature type="region of interest" description="Disordered" evidence="1">
    <location>
        <begin position="154"/>
        <end position="198"/>
    </location>
</feature>
<dbReference type="InterPro" id="IPR019471">
    <property type="entry name" value="Interferon_reg_factor-3"/>
</dbReference>
<dbReference type="EMBL" id="LR786040">
    <property type="protein sequence ID" value="CAB3256850.1"/>
    <property type="molecule type" value="mRNA"/>
</dbReference>
<dbReference type="Gene3D" id="2.60.200.10">
    <property type="match status" value="1"/>
</dbReference>
<dbReference type="PROSITE" id="PS51507">
    <property type="entry name" value="IRF_2"/>
    <property type="match status" value="1"/>
</dbReference>
<evidence type="ECO:0000259" key="2">
    <source>
        <dbReference type="PROSITE" id="PS51507"/>
    </source>
</evidence>
<sequence length="654" mass="75184">MTSETISCIVEVGSAKPDESDEEEEQEHNSEFKPLHLQFCPWLIQQISSGNYLDLEWLDAEEKSLFKIPWTKKFYPHWEEHHEIFRAWAAYRGKHAVETLSLCQMKSNFRTILRKCGVIEEVPNAHQLGLQTGNYKVYKVLNPQEAQEKKIQMKEELKTRKPPKKRKRRNQTALSEVKNKKSSQKNQPINLEDDNQRATQKLPKKIMEREFLEDKVQNNDNAISPLTEKFGNTNPNVSVSTKSTPAEKDDMKKNDISIIEDTSGMVQLHKTVLTKETFMKPKKPQAFHDPIQIISSIKSILPTENKRKTLSDSEPTPPQLGAFVEAISVELENDPINHQKHPKAPPLYYLPPIPQSEEKKTLEDEKYKYDLIRIPLPNPGGPVHGFQMLLDAAQIAEENSNQAATDKEKYFSDAESVVHYQPKRTSEPSIVDILLELKIPPEELFAYELHVKYETKHILDSSLDDMSHGYRIFYGNTQEFIKQNGNSNMADDFSCTPIKLPESQVPPGNSLYTVLKNMHPGLIVKSDKTHTLYGKRLCQSRIFTFTSYGDVDADKEPMNMTNGQNMVLFSYKSFMNDWRQFLIEGHPYPNIEVNCSFGKKPKQRHSRVFVSITIIPKAAKTMMQRISSVEEKGDLESNSQDSTFDNILKMFFNS</sequence>
<dbReference type="GO" id="GO:0002376">
    <property type="term" value="P:immune system process"/>
    <property type="evidence" value="ECO:0007669"/>
    <property type="project" value="TreeGrafter"/>
</dbReference>
<dbReference type="GO" id="GO:0045893">
    <property type="term" value="P:positive regulation of DNA-templated transcription"/>
    <property type="evidence" value="ECO:0007669"/>
    <property type="project" value="UniProtKB-ARBA"/>
</dbReference>
<evidence type="ECO:0000256" key="1">
    <source>
        <dbReference type="SAM" id="MobiDB-lite"/>
    </source>
</evidence>
<dbReference type="Pfam" id="PF00605">
    <property type="entry name" value="IRF"/>
    <property type="match status" value="1"/>
</dbReference>
<dbReference type="InterPro" id="IPR036388">
    <property type="entry name" value="WH-like_DNA-bd_sf"/>
</dbReference>
<dbReference type="InterPro" id="IPR001346">
    <property type="entry name" value="Interferon_reg_fact_DNA-bd_dom"/>
</dbReference>
<dbReference type="SUPFAM" id="SSF46785">
    <property type="entry name" value="Winged helix' DNA-binding domain"/>
    <property type="match status" value="1"/>
</dbReference>
<feature type="compositionally biased region" description="Basic residues" evidence="1">
    <location>
        <begin position="160"/>
        <end position="170"/>
    </location>
</feature>
<dbReference type="GO" id="GO:0000978">
    <property type="term" value="F:RNA polymerase II cis-regulatory region sequence-specific DNA binding"/>
    <property type="evidence" value="ECO:0007669"/>
    <property type="project" value="TreeGrafter"/>
</dbReference>
<dbReference type="PANTHER" id="PTHR11949:SF53">
    <property type="entry name" value="IRF TRYPTOPHAN PENTAD REPEAT DOMAIN-CONTAINING PROTEIN"/>
    <property type="match status" value="1"/>
</dbReference>
<protein>
    <submittedName>
        <fullName evidence="3">Interferon regulatory factor like protein</fullName>
    </submittedName>
</protein>
<dbReference type="InterPro" id="IPR036390">
    <property type="entry name" value="WH_DNA-bd_sf"/>
</dbReference>
<gene>
    <name evidence="3" type="primary">Irf4-002</name>
</gene>
<dbReference type="GO" id="GO:0000981">
    <property type="term" value="F:DNA-binding transcription factor activity, RNA polymerase II-specific"/>
    <property type="evidence" value="ECO:0007669"/>
    <property type="project" value="TreeGrafter"/>
</dbReference>
<dbReference type="SUPFAM" id="SSF49879">
    <property type="entry name" value="SMAD/FHA domain"/>
    <property type="match status" value="1"/>
</dbReference>
<dbReference type="AlphaFoldDB" id="A0A6F9DES8"/>